<dbReference type="AlphaFoldDB" id="A0A645AIX2"/>
<accession>A0A645AIX2</accession>
<evidence type="ECO:0000313" key="1">
    <source>
        <dbReference type="EMBL" id="MPM53175.1"/>
    </source>
</evidence>
<protein>
    <submittedName>
        <fullName evidence="1">Uncharacterized protein</fullName>
    </submittedName>
</protein>
<name>A0A645AIX2_9ZZZZ</name>
<reference evidence="1" key="1">
    <citation type="submission" date="2019-08" db="EMBL/GenBank/DDBJ databases">
        <authorList>
            <person name="Kucharzyk K."/>
            <person name="Murdoch R.W."/>
            <person name="Higgins S."/>
            <person name="Loffler F."/>
        </authorList>
    </citation>
    <scope>NUCLEOTIDE SEQUENCE</scope>
</reference>
<organism evidence="1">
    <name type="scientific">bioreactor metagenome</name>
    <dbReference type="NCBI Taxonomy" id="1076179"/>
    <lineage>
        <taxon>unclassified sequences</taxon>
        <taxon>metagenomes</taxon>
        <taxon>ecological metagenomes</taxon>
    </lineage>
</organism>
<proteinExistence type="predicted"/>
<sequence length="319" mass="33889">MQDYAGITAHSLTVSRISVPLMDFQIGRDPVGRAGQVIAAFAYGRGDVAAAKHKVGVALSETYLRDHRNMNRGVNADQNRIALLTGFGVVLDGKIPAGLPPYPALDWLLPPAQGSEIVAQAMFTVPVDRSSATDFAGVVKTLREKGILPPGNRTDAETGLLQSDTGEITMDTKANRFTVDTPRLQGAAWEGGTTVELSGLSLKSSLPCTAALISLDGRKIGESARLLLVFSTDALNSGMELAADRSVLYKIGTLPVLLETGKLELSLKQSPALRCFALGIDGERLEELPVKRGGTGLAVAIDTAKLKKGPSLYFEFAER</sequence>
<gene>
    <name evidence="1" type="ORF">SDC9_99940</name>
</gene>
<dbReference type="EMBL" id="VSSQ01014209">
    <property type="protein sequence ID" value="MPM53175.1"/>
    <property type="molecule type" value="Genomic_DNA"/>
</dbReference>
<comment type="caution">
    <text evidence="1">The sequence shown here is derived from an EMBL/GenBank/DDBJ whole genome shotgun (WGS) entry which is preliminary data.</text>
</comment>